<comment type="caution">
    <text evidence="4">The sequence shown here is derived from an EMBL/GenBank/DDBJ whole genome shotgun (WGS) entry which is preliminary data.</text>
</comment>
<dbReference type="CDD" id="cd00552">
    <property type="entry name" value="RaiA"/>
    <property type="match status" value="1"/>
</dbReference>
<proteinExistence type="inferred from homology"/>
<dbReference type="InterPro" id="IPR003489">
    <property type="entry name" value="RHF/RaiA"/>
</dbReference>
<dbReference type="InterPro" id="IPR036567">
    <property type="entry name" value="RHF-like"/>
</dbReference>
<organism evidence="4 5">
    <name type="scientific">Alicyclobacillus fodiniaquatilis</name>
    <dbReference type="NCBI Taxonomy" id="1661150"/>
    <lineage>
        <taxon>Bacteria</taxon>
        <taxon>Bacillati</taxon>
        <taxon>Bacillota</taxon>
        <taxon>Bacilli</taxon>
        <taxon>Bacillales</taxon>
        <taxon>Alicyclobacillaceae</taxon>
        <taxon>Alicyclobacillus</taxon>
    </lineage>
</organism>
<dbReference type="EMBL" id="JBHUCX010000028">
    <property type="protein sequence ID" value="MFD1675465.1"/>
    <property type="molecule type" value="Genomic_DNA"/>
</dbReference>
<protein>
    <recommendedName>
        <fullName evidence="2">Ribosome hibernation promoting factor</fullName>
        <shortName evidence="2">HPF</shortName>
    </recommendedName>
</protein>
<dbReference type="Gene3D" id="3.30.505.50">
    <property type="entry name" value="Sigma 54 modulation/S30EA ribosomal protein, C-terminal domain"/>
    <property type="match status" value="1"/>
</dbReference>
<feature type="domain" description="Sigma 54 modulation/S30EA ribosomal protein C-terminal" evidence="3">
    <location>
        <begin position="125"/>
        <end position="180"/>
    </location>
</feature>
<comment type="similarity">
    <text evidence="2">Belongs to the HPF/YfiA ribosome-associated protein family. Long HPF subfamily.</text>
</comment>
<dbReference type="RefSeq" id="WP_377943336.1">
    <property type="nucleotide sequence ID" value="NZ_JBHUCX010000028.1"/>
</dbReference>
<dbReference type="Proteomes" id="UP001597079">
    <property type="component" value="Unassembled WGS sequence"/>
</dbReference>
<keyword evidence="2" id="KW-0963">Cytoplasm</keyword>
<dbReference type="HAMAP" id="MF_00839">
    <property type="entry name" value="HPF"/>
    <property type="match status" value="1"/>
</dbReference>
<evidence type="ECO:0000256" key="1">
    <source>
        <dbReference type="ARBA" id="ARBA00022845"/>
    </source>
</evidence>
<comment type="function">
    <text evidence="2">Required for dimerization of active 70S ribosomes into 100S ribosomes in stationary phase; 100S ribosomes are translationally inactive and sometimes present during exponential growth.</text>
</comment>
<comment type="subcellular location">
    <subcellularLocation>
        <location evidence="2">Cytoplasm</location>
    </subcellularLocation>
</comment>
<evidence type="ECO:0000313" key="4">
    <source>
        <dbReference type="EMBL" id="MFD1675465.1"/>
    </source>
</evidence>
<dbReference type="Pfam" id="PF02482">
    <property type="entry name" value="Ribosomal_S30AE"/>
    <property type="match status" value="1"/>
</dbReference>
<reference evidence="5" key="1">
    <citation type="journal article" date="2019" name="Int. J. Syst. Evol. Microbiol.">
        <title>The Global Catalogue of Microorganisms (GCM) 10K type strain sequencing project: providing services to taxonomists for standard genome sequencing and annotation.</title>
        <authorList>
            <consortium name="The Broad Institute Genomics Platform"/>
            <consortium name="The Broad Institute Genome Sequencing Center for Infectious Disease"/>
            <person name="Wu L."/>
            <person name="Ma J."/>
        </authorList>
    </citation>
    <scope>NUCLEOTIDE SEQUENCE [LARGE SCALE GENOMIC DNA]</scope>
    <source>
        <strain evidence="5">CGMCC 1.12286</strain>
    </source>
</reference>
<dbReference type="Pfam" id="PF16321">
    <property type="entry name" value="Ribosom_S30AE_C"/>
    <property type="match status" value="1"/>
</dbReference>
<dbReference type="SUPFAM" id="SSF69754">
    <property type="entry name" value="Ribosome binding protein Y (YfiA homologue)"/>
    <property type="match status" value="1"/>
</dbReference>
<dbReference type="PANTHER" id="PTHR33231:SF1">
    <property type="entry name" value="30S RIBOSOMAL PROTEIN"/>
    <property type="match status" value="1"/>
</dbReference>
<keyword evidence="1 2" id="KW-0810">Translation regulation</keyword>
<dbReference type="InterPro" id="IPR038416">
    <property type="entry name" value="Ribosom_S30AE_C_sf"/>
</dbReference>
<evidence type="ECO:0000256" key="2">
    <source>
        <dbReference type="HAMAP-Rule" id="MF_00839"/>
    </source>
</evidence>
<dbReference type="InterPro" id="IPR032528">
    <property type="entry name" value="Ribosom_S30AE_C"/>
</dbReference>
<dbReference type="Gene3D" id="3.30.160.100">
    <property type="entry name" value="Ribosome hibernation promotion factor-like"/>
    <property type="match status" value="1"/>
</dbReference>
<gene>
    <name evidence="2 4" type="primary">hpf</name>
    <name evidence="4" type="ORF">ACFSB2_12255</name>
</gene>
<dbReference type="NCBIfam" id="TIGR00741">
    <property type="entry name" value="yfiA"/>
    <property type="match status" value="1"/>
</dbReference>
<keyword evidence="5" id="KW-1185">Reference proteome</keyword>
<comment type="subunit">
    <text evidence="2">Interacts with 100S ribosomes.</text>
</comment>
<evidence type="ECO:0000313" key="5">
    <source>
        <dbReference type="Proteomes" id="UP001597079"/>
    </source>
</evidence>
<evidence type="ECO:0000259" key="3">
    <source>
        <dbReference type="Pfam" id="PF16321"/>
    </source>
</evidence>
<dbReference type="InterPro" id="IPR034694">
    <property type="entry name" value="HPF_long/plastid"/>
</dbReference>
<name>A0ABW4JI91_9BACL</name>
<dbReference type="InterPro" id="IPR050574">
    <property type="entry name" value="HPF/YfiA_ribosome-assoc"/>
</dbReference>
<accession>A0ABW4JI91</accession>
<sequence>MKINVHGDNIAVTTALHDYVDKKIGRLTRYFEGEADKDIHVTMAVEGALHRVEMTMHVHGVIFRAEEQSSDMYASIDLVTDKLEQQVQRHKEKLNRRFRDRGLRTRIKQSTLNGEFSLQDIYEEKAPKLVRVKRFAIKPMDIEEAMMQMDLLGHDFYVFTNADTEEVNVVYRRRNGDYGLIEPQG</sequence>
<dbReference type="PANTHER" id="PTHR33231">
    <property type="entry name" value="30S RIBOSOMAL PROTEIN"/>
    <property type="match status" value="1"/>
</dbReference>